<proteinExistence type="predicted"/>
<name>A0A949UVU3_9HYPH</name>
<organism evidence="1 2">
    <name type="scientific">Falsochrobactrum tianjinense</name>
    <dbReference type="NCBI Taxonomy" id="2706015"/>
    <lineage>
        <taxon>Bacteria</taxon>
        <taxon>Pseudomonadati</taxon>
        <taxon>Pseudomonadota</taxon>
        <taxon>Alphaproteobacteria</taxon>
        <taxon>Hyphomicrobiales</taxon>
        <taxon>Brucellaceae</taxon>
        <taxon>Falsochrobactrum</taxon>
    </lineage>
</organism>
<evidence type="ECO:0000313" key="1">
    <source>
        <dbReference type="EMBL" id="MBV2144403.1"/>
    </source>
</evidence>
<accession>A0A949UVU3</accession>
<dbReference type="EMBL" id="JAHRVA010000005">
    <property type="protein sequence ID" value="MBV2144403.1"/>
    <property type="molecule type" value="Genomic_DNA"/>
</dbReference>
<evidence type="ECO:0000313" key="2">
    <source>
        <dbReference type="Proteomes" id="UP000752297"/>
    </source>
</evidence>
<keyword evidence="2" id="KW-1185">Reference proteome</keyword>
<gene>
    <name evidence="1" type="ORF">KUG47_12955</name>
</gene>
<sequence>MAIQLPSIFFQSGRPRLNRPMSVTKYGGRALSFVEYADAYWTVDMETQPLPENKLAAVEAWIASARGGFETIHFIPRHMSVPQAYIGNETNPIVNDNGILAAKSGTNLTVNSVSSGLVLTAGDLIGFSSGDYNTLGRVITGATAASTSVSITVEPPLPSHIPVGSTIVFRNPKLNTRIMPNSIFIGDGKFPSASFQLIEVPK</sequence>
<comment type="caution">
    <text evidence="1">The sequence shown here is derived from an EMBL/GenBank/DDBJ whole genome shotgun (WGS) entry which is preliminary data.</text>
</comment>
<dbReference type="RefSeq" id="WP_217678390.1">
    <property type="nucleotide sequence ID" value="NZ_JAHRVA010000005.1"/>
</dbReference>
<dbReference type="Proteomes" id="UP000752297">
    <property type="component" value="Unassembled WGS sequence"/>
</dbReference>
<dbReference type="AlphaFoldDB" id="A0A949UVU3"/>
<reference evidence="1 2" key="1">
    <citation type="submission" date="2021-06" db="EMBL/GenBank/DDBJ databases">
        <title>Falsochrobactrum tianjin sp.nov., a new petroleum-degrading bacteria isolated from oily soils.</title>
        <authorList>
            <person name="Chen G."/>
            <person name="Chen H."/>
            <person name="Tian J."/>
            <person name="Qing J."/>
            <person name="Zhong L."/>
            <person name="Ma W."/>
            <person name="Song Y."/>
            <person name="Cui X."/>
            <person name="Yan B."/>
        </authorList>
    </citation>
    <scope>NUCLEOTIDE SEQUENCE [LARGE SCALE GENOMIC DNA]</scope>
    <source>
        <strain evidence="1 2">TDYN1</strain>
    </source>
</reference>
<protein>
    <submittedName>
        <fullName evidence="1">Uncharacterized protein</fullName>
    </submittedName>
</protein>